<comment type="catalytic activity">
    <reaction evidence="3">
        <text>1-O-hexadecyl-2-acetyl-sn-glycero-3-phosphate + H2O = 1-O-hexadecyl-sn-glycero-3-phosphate + acetate + H(+)</text>
        <dbReference type="Rhea" id="RHEA:41704"/>
        <dbReference type="ChEBI" id="CHEBI:15377"/>
        <dbReference type="ChEBI" id="CHEBI:15378"/>
        <dbReference type="ChEBI" id="CHEBI:30089"/>
        <dbReference type="ChEBI" id="CHEBI:77580"/>
        <dbReference type="ChEBI" id="CHEBI:78385"/>
    </reaction>
    <physiologicalReaction direction="left-to-right" evidence="3">
        <dbReference type="Rhea" id="RHEA:41705"/>
    </physiologicalReaction>
</comment>
<dbReference type="EMBL" id="EAAA01001926">
    <property type="status" value="NOT_ANNOTATED_CDS"/>
    <property type="molecule type" value="Genomic_DNA"/>
</dbReference>
<comment type="catalytic activity">
    <reaction evidence="5">
        <text>a 1-O-alkyl-2-acetyl-sn-glycero-3-phosphocholine + H2O = a 1-O-alkyl-sn-glycero-3-phosphocholine + acetate + H(+)</text>
        <dbReference type="Rhea" id="RHEA:17777"/>
        <dbReference type="ChEBI" id="CHEBI:15377"/>
        <dbReference type="ChEBI" id="CHEBI:15378"/>
        <dbReference type="ChEBI" id="CHEBI:30089"/>
        <dbReference type="ChEBI" id="CHEBI:30909"/>
        <dbReference type="ChEBI" id="CHEBI:36707"/>
        <dbReference type="EC" id="3.1.1.47"/>
    </reaction>
    <physiologicalReaction direction="left-to-right" evidence="5">
        <dbReference type="Rhea" id="RHEA:17778"/>
    </physiologicalReaction>
</comment>
<dbReference type="EC" id="3.1.1.47" evidence="1"/>
<accession>F6V1U5</accession>
<evidence type="ECO:0000256" key="1">
    <source>
        <dbReference type="ARBA" id="ARBA00013201"/>
    </source>
</evidence>
<dbReference type="AlphaFoldDB" id="F6V1U5"/>
<dbReference type="OMA" id="NHAISCH"/>
<dbReference type="KEGG" id="cin:100178157"/>
<dbReference type="Gene3D" id="3.40.50.1110">
    <property type="entry name" value="SGNH hydrolase"/>
    <property type="match status" value="1"/>
</dbReference>
<reference evidence="7" key="2">
    <citation type="journal article" date="2008" name="Genome Biol.">
        <title>Improved genome assembly and evidence-based global gene model set for the chordate Ciona intestinalis: new insight into intron and operon populations.</title>
        <authorList>
            <person name="Satou Y."/>
            <person name="Mineta K."/>
            <person name="Ogasawara M."/>
            <person name="Sasakura Y."/>
            <person name="Shoguchi E."/>
            <person name="Ueno K."/>
            <person name="Yamada L."/>
            <person name="Matsumoto J."/>
            <person name="Wasserscheid J."/>
            <person name="Dewar K."/>
            <person name="Wiley G.B."/>
            <person name="Macmil S.L."/>
            <person name="Roe B.A."/>
            <person name="Zeller R.W."/>
            <person name="Hastings K.E."/>
            <person name="Lemaire P."/>
            <person name="Lindquist E."/>
            <person name="Endo T."/>
            <person name="Hotta K."/>
            <person name="Inaba K."/>
        </authorList>
    </citation>
    <scope>NUCLEOTIDE SEQUENCE [LARGE SCALE GENOMIC DNA]</scope>
    <source>
        <strain evidence="7">wild type</strain>
    </source>
</reference>
<dbReference type="PANTHER" id="PTHR11852">
    <property type="entry name" value="PLATELET-ACTIVATING FACTOR ACETYLHYDROLASE"/>
    <property type="match status" value="1"/>
</dbReference>
<dbReference type="SUPFAM" id="SSF52266">
    <property type="entry name" value="SGNH hydrolase"/>
    <property type="match status" value="1"/>
</dbReference>
<reference evidence="7" key="3">
    <citation type="submission" date="2025-08" db="UniProtKB">
        <authorList>
            <consortium name="Ensembl"/>
        </authorList>
    </citation>
    <scope>IDENTIFICATION</scope>
</reference>
<comment type="catalytic activity">
    <reaction evidence="2">
        <text>1-O-hexadecyl-2-acetyl-sn-glycero-3-phosphocholine + H2O = 1-O-hexadecyl-sn-glycero-3-phosphocholine + acetate + H(+)</text>
        <dbReference type="Rhea" id="RHEA:40479"/>
        <dbReference type="ChEBI" id="CHEBI:15377"/>
        <dbReference type="ChEBI" id="CHEBI:15378"/>
        <dbReference type="ChEBI" id="CHEBI:30089"/>
        <dbReference type="ChEBI" id="CHEBI:44811"/>
        <dbReference type="ChEBI" id="CHEBI:64496"/>
    </reaction>
    <physiologicalReaction direction="left-to-right" evidence="2">
        <dbReference type="Rhea" id="RHEA:40480"/>
    </physiologicalReaction>
</comment>
<reference evidence="8" key="1">
    <citation type="journal article" date="2002" name="Science">
        <title>The draft genome of Ciona intestinalis: insights into chordate and vertebrate origins.</title>
        <authorList>
            <person name="Dehal P."/>
            <person name="Satou Y."/>
            <person name="Campbell R.K."/>
            <person name="Chapman J."/>
            <person name="Degnan B."/>
            <person name="De Tomaso A."/>
            <person name="Davidson B."/>
            <person name="Di Gregorio A."/>
            <person name="Gelpke M."/>
            <person name="Goodstein D.M."/>
            <person name="Harafuji N."/>
            <person name="Hastings K.E."/>
            <person name="Ho I."/>
            <person name="Hotta K."/>
            <person name="Huang W."/>
            <person name="Kawashima T."/>
            <person name="Lemaire P."/>
            <person name="Martinez D."/>
            <person name="Meinertzhagen I.A."/>
            <person name="Necula S."/>
            <person name="Nonaka M."/>
            <person name="Putnam N."/>
            <person name="Rash S."/>
            <person name="Saiga H."/>
            <person name="Satake M."/>
            <person name="Terry A."/>
            <person name="Yamada L."/>
            <person name="Wang H.G."/>
            <person name="Awazu S."/>
            <person name="Azumi K."/>
            <person name="Boore J."/>
            <person name="Branno M."/>
            <person name="Chin-Bow S."/>
            <person name="DeSantis R."/>
            <person name="Doyle S."/>
            <person name="Francino P."/>
            <person name="Keys D.N."/>
            <person name="Haga S."/>
            <person name="Hayashi H."/>
            <person name="Hino K."/>
            <person name="Imai K.S."/>
            <person name="Inaba K."/>
            <person name="Kano S."/>
            <person name="Kobayashi K."/>
            <person name="Kobayashi M."/>
            <person name="Lee B.I."/>
            <person name="Makabe K.W."/>
            <person name="Manohar C."/>
            <person name="Matassi G."/>
            <person name="Medina M."/>
            <person name="Mochizuki Y."/>
            <person name="Mount S."/>
            <person name="Morishita T."/>
            <person name="Miura S."/>
            <person name="Nakayama A."/>
            <person name="Nishizaka S."/>
            <person name="Nomoto H."/>
            <person name="Ohta F."/>
            <person name="Oishi K."/>
            <person name="Rigoutsos I."/>
            <person name="Sano M."/>
            <person name="Sasaki A."/>
            <person name="Sasakura Y."/>
            <person name="Shoguchi E."/>
            <person name="Shin-i T."/>
            <person name="Spagnuolo A."/>
            <person name="Stainier D."/>
            <person name="Suzuki M.M."/>
            <person name="Tassy O."/>
            <person name="Takatori N."/>
            <person name="Tokuoka M."/>
            <person name="Yagi K."/>
            <person name="Yoshizaki F."/>
            <person name="Wada S."/>
            <person name="Zhang C."/>
            <person name="Hyatt P.D."/>
            <person name="Larimer F."/>
            <person name="Detter C."/>
            <person name="Doggett N."/>
            <person name="Glavina T."/>
            <person name="Hawkins T."/>
            <person name="Richardson P."/>
            <person name="Lucas S."/>
            <person name="Kohara Y."/>
            <person name="Levine M."/>
            <person name="Satoh N."/>
            <person name="Rokhsar D.S."/>
        </authorList>
    </citation>
    <scope>NUCLEOTIDE SEQUENCE [LARGE SCALE GENOMIC DNA]</scope>
</reference>
<protein>
    <recommendedName>
        <fullName evidence="1">1-alkyl-2-acetylglycerophosphocholine esterase</fullName>
        <ecNumber evidence="1">3.1.1.47</ecNumber>
    </recommendedName>
</protein>
<reference evidence="7" key="4">
    <citation type="submission" date="2025-09" db="UniProtKB">
        <authorList>
            <consortium name="Ensembl"/>
        </authorList>
    </citation>
    <scope>IDENTIFICATION</scope>
</reference>
<gene>
    <name evidence="7" type="primary">LOC100178157</name>
</gene>
<dbReference type="FunCoup" id="F6V1U5">
    <property type="interactions" value="521"/>
</dbReference>
<dbReference type="GeneTree" id="ENSGT00950000183199"/>
<dbReference type="GO" id="GO:0003847">
    <property type="term" value="F:1-alkyl-2-acetylglycerophosphocholine esterase activity"/>
    <property type="evidence" value="ECO:0007669"/>
    <property type="project" value="UniProtKB-EC"/>
</dbReference>
<name>F6V1U5_CIOIN</name>
<dbReference type="RefSeq" id="XP_002130784.1">
    <property type="nucleotide sequence ID" value="XM_002130748.5"/>
</dbReference>
<keyword evidence="8" id="KW-1185">Reference proteome</keyword>
<accession>A0A1W2WKS8</accession>
<dbReference type="STRING" id="7719.ENSCINP00000024917"/>
<comment type="similarity">
    <text evidence="4">Belongs to the 'GDSL' lipolytic enzyme family. Platelet-activating factor acetylhydrolase IB beta/gamma subunits subfamily.</text>
</comment>
<evidence type="ECO:0000256" key="4">
    <source>
        <dbReference type="ARBA" id="ARBA00038184"/>
    </source>
</evidence>
<dbReference type="GeneID" id="100178157"/>
<evidence type="ECO:0000256" key="5">
    <source>
        <dbReference type="ARBA" id="ARBA00048078"/>
    </source>
</evidence>
<dbReference type="InterPro" id="IPR013830">
    <property type="entry name" value="SGNH_hydro"/>
</dbReference>
<dbReference type="InParanoid" id="F6V1U5"/>
<evidence type="ECO:0000259" key="6">
    <source>
        <dbReference type="Pfam" id="PF13472"/>
    </source>
</evidence>
<dbReference type="Proteomes" id="UP000008144">
    <property type="component" value="Chromosome 4"/>
</dbReference>
<dbReference type="Ensembl" id="ENSCINT00000025163.2">
    <property type="protein sequence ID" value="ENSCINP00000024917.2"/>
    <property type="gene ID" value="ENSCING00000013608.2"/>
</dbReference>
<dbReference type="InterPro" id="IPR036514">
    <property type="entry name" value="SGNH_hydro_sf"/>
</dbReference>
<evidence type="ECO:0000256" key="3">
    <source>
        <dbReference type="ARBA" id="ARBA00035804"/>
    </source>
</evidence>
<dbReference type="PANTHER" id="PTHR11852:SF0">
    <property type="entry name" value="PLATELET-ACTIVATING FACTOR ACETYLHYDROLASE IB SUBUNIT BETA HOMOLOG"/>
    <property type="match status" value="1"/>
</dbReference>
<dbReference type="Pfam" id="PF13472">
    <property type="entry name" value="Lipase_GDSL_2"/>
    <property type="match status" value="1"/>
</dbReference>
<evidence type="ECO:0000256" key="2">
    <source>
        <dbReference type="ARBA" id="ARBA00023721"/>
    </source>
</evidence>
<dbReference type="HOGENOM" id="CLU_051989_2_0_1"/>
<evidence type="ECO:0000313" key="8">
    <source>
        <dbReference type="Proteomes" id="UP000008144"/>
    </source>
</evidence>
<organism evidence="7 8">
    <name type="scientific">Ciona intestinalis</name>
    <name type="common">Transparent sea squirt</name>
    <name type="synonym">Ascidia intestinalis</name>
    <dbReference type="NCBI Taxonomy" id="7719"/>
    <lineage>
        <taxon>Eukaryota</taxon>
        <taxon>Metazoa</taxon>
        <taxon>Chordata</taxon>
        <taxon>Tunicata</taxon>
        <taxon>Ascidiacea</taxon>
        <taxon>Phlebobranchia</taxon>
        <taxon>Cionidae</taxon>
        <taxon>Ciona</taxon>
    </lineage>
</organism>
<proteinExistence type="inferred from homology"/>
<dbReference type="OrthoDB" id="505607at2759"/>
<feature type="domain" description="SGNH hydrolase-type esterase" evidence="6">
    <location>
        <begin position="71"/>
        <end position="203"/>
    </location>
</feature>
<evidence type="ECO:0000313" key="7">
    <source>
        <dbReference type="Ensembl" id="ENSCINP00000024917.2"/>
    </source>
</evidence>
<sequence length="221" mass="24864">MTQMNDINVNSAVVPAPVIDMQGDGRWNSQHRIFCEQGQNKDVDILVLGDSMCRLMYNSSAWSNLKPYRCLNFGIGGDKTQNILWRLQNGELDSVTARYVVIWCGTNNVDNSASEIAEGVNAVINYVRQKLNCFVLMLGIAPRGERPNPLRSKMEEANSIIKRNIQDMSKVSYLDVGNQFLGENGILSNLDFYDFLHPTPMCYEKILSAILKQIEAFESSS</sequence>